<dbReference type="Pfam" id="PF00361">
    <property type="entry name" value="Proton_antipo_M"/>
    <property type="match status" value="1"/>
</dbReference>
<dbReference type="GO" id="GO:0015990">
    <property type="term" value="P:electron transport coupled proton transport"/>
    <property type="evidence" value="ECO:0007669"/>
    <property type="project" value="TreeGrafter"/>
</dbReference>
<keyword evidence="2 3" id="KW-0812">Transmembrane</keyword>
<feature type="transmembrane region" description="Helical" evidence="3">
    <location>
        <begin position="6"/>
        <end position="29"/>
    </location>
</feature>
<keyword evidence="3" id="KW-1133">Transmembrane helix</keyword>
<dbReference type="GO" id="GO:0016020">
    <property type="term" value="C:membrane"/>
    <property type="evidence" value="ECO:0007669"/>
    <property type="project" value="UniProtKB-SubCell"/>
</dbReference>
<feature type="transmembrane region" description="Helical" evidence="3">
    <location>
        <begin position="79"/>
        <end position="106"/>
    </location>
</feature>
<feature type="transmembrane region" description="Helical" evidence="3">
    <location>
        <begin position="36"/>
        <end position="59"/>
    </location>
</feature>
<dbReference type="PANTHER" id="PTHR43507:SF1">
    <property type="entry name" value="NADH-UBIQUINONE OXIDOREDUCTASE CHAIN 4"/>
    <property type="match status" value="1"/>
</dbReference>
<evidence type="ECO:0000313" key="5">
    <source>
        <dbReference type="EMBL" id="MBF0939260.1"/>
    </source>
</evidence>
<reference evidence="5" key="1">
    <citation type="submission" date="2020-04" db="EMBL/GenBank/DDBJ databases">
        <title>Deep metagenomics examines the oral microbiome during advanced dental caries in children, revealing novel taxa and co-occurrences with host molecules.</title>
        <authorList>
            <person name="Baker J.L."/>
            <person name="Morton J.T."/>
            <person name="Dinis M."/>
            <person name="Alvarez R."/>
            <person name="Tran N.C."/>
            <person name="Knight R."/>
            <person name="Edlund A."/>
        </authorList>
    </citation>
    <scope>NUCLEOTIDE SEQUENCE</scope>
    <source>
        <strain evidence="5">JCVI_32_bin.64</strain>
    </source>
</reference>
<dbReference type="GO" id="GO:0048039">
    <property type="term" value="F:ubiquinone binding"/>
    <property type="evidence" value="ECO:0007669"/>
    <property type="project" value="TreeGrafter"/>
</dbReference>
<dbReference type="AlphaFoldDB" id="A0A929QXT0"/>
<proteinExistence type="predicted"/>
<evidence type="ECO:0000256" key="1">
    <source>
        <dbReference type="ARBA" id="ARBA00004127"/>
    </source>
</evidence>
<comment type="caution">
    <text evidence="5">The sequence shown here is derived from an EMBL/GenBank/DDBJ whole genome shotgun (WGS) entry which is preliminary data.</text>
</comment>
<dbReference type="PRINTS" id="PR01437">
    <property type="entry name" value="NUOXDRDTASE4"/>
</dbReference>
<evidence type="ECO:0000313" key="6">
    <source>
        <dbReference type="Proteomes" id="UP000718630"/>
    </source>
</evidence>
<dbReference type="InterPro" id="IPR003918">
    <property type="entry name" value="NADH_UbQ_OxRdtase"/>
</dbReference>
<organism evidence="5 6">
    <name type="scientific">Schaalia georgiae</name>
    <dbReference type="NCBI Taxonomy" id="52768"/>
    <lineage>
        <taxon>Bacteria</taxon>
        <taxon>Bacillati</taxon>
        <taxon>Actinomycetota</taxon>
        <taxon>Actinomycetes</taxon>
        <taxon>Actinomycetales</taxon>
        <taxon>Actinomycetaceae</taxon>
        <taxon>Schaalia</taxon>
    </lineage>
</organism>
<comment type="subcellular location">
    <subcellularLocation>
        <location evidence="1">Endomembrane system</location>
        <topology evidence="1">Multi-pass membrane protein</topology>
    </subcellularLocation>
    <subcellularLocation>
        <location evidence="2">Membrane</location>
        <topology evidence="2">Multi-pass membrane protein</topology>
    </subcellularLocation>
</comment>
<feature type="domain" description="NADH:quinone oxidoreductase/Mrp antiporter transmembrane" evidence="4">
    <location>
        <begin position="137"/>
        <end position="187"/>
    </location>
</feature>
<dbReference type="PANTHER" id="PTHR43507">
    <property type="entry name" value="NADH-UBIQUINONE OXIDOREDUCTASE CHAIN 4"/>
    <property type="match status" value="1"/>
</dbReference>
<dbReference type="GO" id="GO:0008137">
    <property type="term" value="F:NADH dehydrogenase (ubiquinone) activity"/>
    <property type="evidence" value="ECO:0007669"/>
    <property type="project" value="InterPro"/>
</dbReference>
<feature type="non-terminal residue" evidence="5">
    <location>
        <position position="188"/>
    </location>
</feature>
<dbReference type="EMBL" id="JABZFZ010000001">
    <property type="protein sequence ID" value="MBF0939260.1"/>
    <property type="molecule type" value="Genomic_DNA"/>
</dbReference>
<dbReference type="GO" id="GO:0003954">
    <property type="term" value="F:NADH dehydrogenase activity"/>
    <property type="evidence" value="ECO:0007669"/>
    <property type="project" value="TreeGrafter"/>
</dbReference>
<sequence>MEVSQFPWLTAMVALPALGAALLGLVPALRRSAGRAVALAVSAAELVLALVVAATRFDWSAPASYQVTDSLKWIPQLGISWSLSVSALSLVMVLLATALVPLVLVAGWDEEEPADQGAYPALVLALESFMVTIFTAWDLAVFYFAFEAMLVPLYLMIGRYGVGGEAARHRAAMKFLLYSLFGGLVMLG</sequence>
<evidence type="ECO:0000259" key="4">
    <source>
        <dbReference type="Pfam" id="PF00361"/>
    </source>
</evidence>
<dbReference type="GO" id="GO:0012505">
    <property type="term" value="C:endomembrane system"/>
    <property type="evidence" value="ECO:0007669"/>
    <property type="project" value="UniProtKB-SubCell"/>
</dbReference>
<dbReference type="InterPro" id="IPR001750">
    <property type="entry name" value="ND/Mrp_TM"/>
</dbReference>
<name>A0A929QXT0_9ACTO</name>
<protein>
    <submittedName>
        <fullName evidence="5">NADH-quinone oxidoreductase subunit M</fullName>
    </submittedName>
</protein>
<gene>
    <name evidence="5" type="ORF">HXK03_00060</name>
</gene>
<feature type="transmembrane region" description="Helical" evidence="3">
    <location>
        <begin position="118"/>
        <end position="137"/>
    </location>
</feature>
<feature type="transmembrane region" description="Helical" evidence="3">
    <location>
        <begin position="143"/>
        <end position="162"/>
    </location>
</feature>
<keyword evidence="3" id="KW-0472">Membrane</keyword>
<accession>A0A929QXT0</accession>
<dbReference type="Proteomes" id="UP000718630">
    <property type="component" value="Unassembled WGS sequence"/>
</dbReference>
<evidence type="ECO:0000256" key="3">
    <source>
        <dbReference type="SAM" id="Phobius"/>
    </source>
</evidence>
<dbReference type="GO" id="GO:0042773">
    <property type="term" value="P:ATP synthesis coupled electron transport"/>
    <property type="evidence" value="ECO:0007669"/>
    <property type="project" value="InterPro"/>
</dbReference>
<evidence type="ECO:0000256" key="2">
    <source>
        <dbReference type="RuleBase" id="RU000320"/>
    </source>
</evidence>